<name>A0AAE3H523_9BACT</name>
<dbReference type="Proteomes" id="UP001204144">
    <property type="component" value="Unassembled WGS sequence"/>
</dbReference>
<dbReference type="PANTHER" id="PTHR47197:SF3">
    <property type="entry name" value="DIHYDRO-HEME D1 DEHYDROGENASE"/>
    <property type="match status" value="1"/>
</dbReference>
<dbReference type="InterPro" id="IPR011048">
    <property type="entry name" value="Haem_d1_sf"/>
</dbReference>
<evidence type="ECO:0008006" key="3">
    <source>
        <dbReference type="Google" id="ProtNLM"/>
    </source>
</evidence>
<dbReference type="InterPro" id="IPR015943">
    <property type="entry name" value="WD40/YVTN_repeat-like_dom_sf"/>
</dbReference>
<dbReference type="InterPro" id="IPR011964">
    <property type="entry name" value="YVTN_b-propeller_repeat"/>
</dbReference>
<proteinExistence type="predicted"/>
<dbReference type="EMBL" id="RJUF01000180">
    <property type="protein sequence ID" value="MCP9765058.1"/>
    <property type="molecule type" value="Genomic_DNA"/>
</dbReference>
<keyword evidence="2" id="KW-1185">Reference proteome</keyword>
<dbReference type="Gene3D" id="2.130.10.10">
    <property type="entry name" value="YVTN repeat-like/Quinoprotein amine dehydrogenase"/>
    <property type="match status" value="2"/>
</dbReference>
<dbReference type="AlphaFoldDB" id="A0AAE3H523"/>
<dbReference type="PANTHER" id="PTHR47197">
    <property type="entry name" value="PROTEIN NIRF"/>
    <property type="match status" value="1"/>
</dbReference>
<dbReference type="RefSeq" id="WP_255038744.1">
    <property type="nucleotide sequence ID" value="NZ_RJUF01000180.1"/>
</dbReference>
<reference evidence="1 2" key="1">
    <citation type="submission" date="2018-11" db="EMBL/GenBank/DDBJ databases">
        <title>Novel bacteria species description.</title>
        <authorList>
            <person name="Han J.-H."/>
        </authorList>
    </citation>
    <scope>NUCLEOTIDE SEQUENCE [LARGE SCALE GENOMIC DNA]</scope>
    <source>
        <strain evidence="1 2">KCTC23259</strain>
    </source>
</reference>
<accession>A0AAE3H523</accession>
<evidence type="ECO:0000313" key="2">
    <source>
        <dbReference type="Proteomes" id="UP001204144"/>
    </source>
</evidence>
<dbReference type="InterPro" id="IPR051200">
    <property type="entry name" value="Host-pathogen_enzymatic-act"/>
</dbReference>
<evidence type="ECO:0000313" key="1">
    <source>
        <dbReference type="EMBL" id="MCP9765058.1"/>
    </source>
</evidence>
<dbReference type="SUPFAM" id="SSF51004">
    <property type="entry name" value="C-terminal (heme d1) domain of cytochrome cd1-nitrite reductase"/>
    <property type="match status" value="1"/>
</dbReference>
<gene>
    <name evidence="1" type="ORF">EGI31_19160</name>
</gene>
<comment type="caution">
    <text evidence="1">The sequence shown here is derived from an EMBL/GenBank/DDBJ whole genome shotgun (WGS) entry which is preliminary data.</text>
</comment>
<organism evidence="1 2">
    <name type="scientific">Lacihabitans soyangensis</name>
    <dbReference type="NCBI Taxonomy" id="869394"/>
    <lineage>
        <taxon>Bacteria</taxon>
        <taxon>Pseudomonadati</taxon>
        <taxon>Bacteroidota</taxon>
        <taxon>Cytophagia</taxon>
        <taxon>Cytophagales</taxon>
        <taxon>Leadbetterellaceae</taxon>
        <taxon>Lacihabitans</taxon>
    </lineage>
</organism>
<dbReference type="NCBIfam" id="TIGR02276">
    <property type="entry name" value="beta_rpt_yvtn"/>
    <property type="match status" value="1"/>
</dbReference>
<protein>
    <recommendedName>
        <fullName evidence="3">YncE family protein</fullName>
    </recommendedName>
</protein>
<sequence length="340" mass="37840">MKYIFLVFILFSCAKKDSEVSDLNFEKNSAFIVNGGDNSISIIDTKSFAEKGRFYFKNVGNSFAHHIYLSKDFTKLSVAFPEYDFSNGHNGLHGASVEGNVGILNLLDKSVKTFPVAFANHNAILSNDQSEIWTSLVSHSGKIQVFDANNLTSIKEISVGPDPTEVIFAKNGELALVACGETSFLTVIDTKKKEIIKEIKVDPFPTNVWPGWNQSVVFVENSNAKSLNIVNLDDYKVIDFIDFDFLPGFSIFNSSTNELWVCAPKSNKVYVYEKVQTEWIKKSEILTDVEPHQIGFLKDGKTAFIVNQKGNSVQVADVSSKKIIKKINVGLKPNGIAIWE</sequence>